<evidence type="ECO:0000256" key="18">
    <source>
        <dbReference type="ARBA" id="ARBA00060592"/>
    </source>
</evidence>
<keyword evidence="13 22" id="KW-0133">Cell shape</keyword>
<dbReference type="Gene3D" id="3.40.50.20">
    <property type="match status" value="1"/>
</dbReference>
<comment type="function">
    <text evidence="2 22">Cell wall formation.</text>
</comment>
<comment type="cofactor">
    <cofactor evidence="1">
        <name>Mn(2+)</name>
        <dbReference type="ChEBI" id="CHEBI:29035"/>
    </cofactor>
</comment>
<evidence type="ECO:0000256" key="15">
    <source>
        <dbReference type="ARBA" id="ARBA00023211"/>
    </source>
</evidence>
<dbReference type="PIRSF" id="PIRSF039102">
    <property type="entry name" value="Ddl/VanB"/>
    <property type="match status" value="1"/>
</dbReference>
<dbReference type="InterPro" id="IPR000291">
    <property type="entry name" value="D-Ala_lig_Van_CS"/>
</dbReference>
<evidence type="ECO:0000256" key="2">
    <source>
        <dbReference type="ARBA" id="ARBA00003921"/>
    </source>
</evidence>
<feature type="active site" evidence="23">
    <location>
        <position position="320"/>
    </location>
</feature>
<dbReference type="InterPro" id="IPR013815">
    <property type="entry name" value="ATP_grasp_subdomain_1"/>
</dbReference>
<dbReference type="GO" id="GO:0071555">
    <property type="term" value="P:cell wall organization"/>
    <property type="evidence" value="ECO:0007669"/>
    <property type="project" value="UniProtKB-KW"/>
</dbReference>
<keyword evidence="16 22" id="KW-0961">Cell wall biogenesis/degradation</keyword>
<accession>A0A0A3J7W6</accession>
<evidence type="ECO:0000256" key="20">
    <source>
        <dbReference type="ARBA" id="ARBA00076288"/>
    </source>
</evidence>
<evidence type="ECO:0000256" key="7">
    <source>
        <dbReference type="ARBA" id="ARBA00022490"/>
    </source>
</evidence>
<dbReference type="AlphaFoldDB" id="A0A0A3J7W6"/>
<dbReference type="SUPFAM" id="SSF52440">
    <property type="entry name" value="PreATP-grasp domain"/>
    <property type="match status" value="1"/>
</dbReference>
<name>A0A0A3J7W6_9BACL</name>
<dbReference type="GO" id="GO:0008716">
    <property type="term" value="F:D-alanine-D-alanine ligase activity"/>
    <property type="evidence" value="ECO:0007669"/>
    <property type="project" value="UniProtKB-UniRule"/>
</dbReference>
<dbReference type="NCBIfam" id="TIGR01205">
    <property type="entry name" value="D_ala_D_alaTIGR"/>
    <property type="match status" value="1"/>
</dbReference>
<dbReference type="PROSITE" id="PS00844">
    <property type="entry name" value="DALA_DALA_LIGASE_2"/>
    <property type="match status" value="1"/>
</dbReference>
<feature type="active site" evidence="23">
    <location>
        <position position="15"/>
    </location>
</feature>
<evidence type="ECO:0000256" key="16">
    <source>
        <dbReference type="ARBA" id="ARBA00023316"/>
    </source>
</evidence>
<dbReference type="OrthoDB" id="9813261at2"/>
<evidence type="ECO:0000256" key="25">
    <source>
        <dbReference type="PIRSR" id="PIRSR039102-3"/>
    </source>
</evidence>
<feature type="binding site" evidence="25">
    <location>
        <position position="311"/>
    </location>
    <ligand>
        <name>Mg(2+)</name>
        <dbReference type="ChEBI" id="CHEBI:18420"/>
        <label>2</label>
    </ligand>
</feature>
<feature type="binding site" evidence="24">
    <location>
        <begin position="308"/>
        <end position="309"/>
    </location>
    <ligand>
        <name>ATP</name>
        <dbReference type="ChEBI" id="CHEBI:30616"/>
    </ligand>
</feature>
<dbReference type="Pfam" id="PF07478">
    <property type="entry name" value="Dala_Dala_lig_C"/>
    <property type="match status" value="1"/>
</dbReference>
<dbReference type="InterPro" id="IPR016185">
    <property type="entry name" value="PreATP-grasp_dom_sf"/>
</dbReference>
<evidence type="ECO:0000256" key="8">
    <source>
        <dbReference type="ARBA" id="ARBA00022598"/>
    </source>
</evidence>
<evidence type="ECO:0000256" key="9">
    <source>
        <dbReference type="ARBA" id="ARBA00022723"/>
    </source>
</evidence>
<feature type="binding site" evidence="25">
    <location>
        <position position="296"/>
    </location>
    <ligand>
        <name>Mg(2+)</name>
        <dbReference type="ChEBI" id="CHEBI:18420"/>
        <label>1</label>
    </ligand>
</feature>
<evidence type="ECO:0000256" key="3">
    <source>
        <dbReference type="ARBA" id="ARBA00004496"/>
    </source>
</evidence>
<dbReference type="PANTHER" id="PTHR23132">
    <property type="entry name" value="D-ALANINE--D-ALANINE LIGASE"/>
    <property type="match status" value="1"/>
</dbReference>
<evidence type="ECO:0000259" key="27">
    <source>
        <dbReference type="PROSITE" id="PS50975"/>
    </source>
</evidence>
<evidence type="ECO:0000313" key="28">
    <source>
        <dbReference type="EMBL" id="KGR91825.1"/>
    </source>
</evidence>
<dbReference type="FunFam" id="3.30.1490.20:FF:000007">
    <property type="entry name" value="D-alanine--D-alanine ligase"/>
    <property type="match status" value="1"/>
</dbReference>
<dbReference type="RefSeq" id="WP_036172846.1">
    <property type="nucleotide sequence ID" value="NZ_AVCZ01000004.1"/>
</dbReference>
<comment type="pathway">
    <text evidence="4 22">Cell wall biogenesis; peptidoglycan biosynthesis.</text>
</comment>
<keyword evidence="10 24" id="KW-0547">Nucleotide-binding</keyword>
<comment type="catalytic activity">
    <reaction evidence="17 22">
        <text>2 D-alanine + ATP = D-alanyl-D-alanine + ADP + phosphate + H(+)</text>
        <dbReference type="Rhea" id="RHEA:11224"/>
        <dbReference type="ChEBI" id="CHEBI:15378"/>
        <dbReference type="ChEBI" id="CHEBI:30616"/>
        <dbReference type="ChEBI" id="CHEBI:43474"/>
        <dbReference type="ChEBI" id="CHEBI:57416"/>
        <dbReference type="ChEBI" id="CHEBI:57822"/>
        <dbReference type="ChEBI" id="CHEBI:456216"/>
        <dbReference type="EC" id="6.3.2.4"/>
    </reaction>
</comment>
<keyword evidence="9 25" id="KW-0479">Metal-binding</keyword>
<dbReference type="PROSITE" id="PS00843">
    <property type="entry name" value="DALA_DALA_LIGASE_1"/>
    <property type="match status" value="1"/>
</dbReference>
<evidence type="ECO:0000256" key="23">
    <source>
        <dbReference type="PIRSR" id="PIRSR039102-1"/>
    </source>
</evidence>
<dbReference type="Gene3D" id="3.30.1490.20">
    <property type="entry name" value="ATP-grasp fold, A domain"/>
    <property type="match status" value="1"/>
</dbReference>
<dbReference type="Gene3D" id="3.30.470.20">
    <property type="entry name" value="ATP-grasp fold, B domain"/>
    <property type="match status" value="1"/>
</dbReference>
<dbReference type="Pfam" id="PF01820">
    <property type="entry name" value="Dala_Dala_lig_N"/>
    <property type="match status" value="1"/>
</dbReference>
<dbReference type="Proteomes" id="UP000030595">
    <property type="component" value="Unassembled WGS sequence"/>
</dbReference>
<evidence type="ECO:0000256" key="17">
    <source>
        <dbReference type="ARBA" id="ARBA00047614"/>
    </source>
</evidence>
<organism evidence="28 29">
    <name type="scientific">Ureibacillus massiliensis 4400831 = CIP 108448 = CCUG 49529</name>
    <dbReference type="NCBI Taxonomy" id="1211035"/>
    <lineage>
        <taxon>Bacteria</taxon>
        <taxon>Bacillati</taxon>
        <taxon>Bacillota</taxon>
        <taxon>Bacilli</taxon>
        <taxon>Bacillales</taxon>
        <taxon>Caryophanaceae</taxon>
        <taxon>Ureibacillus</taxon>
    </lineage>
</organism>
<feature type="binding site" evidence="24">
    <location>
        <begin position="186"/>
        <end position="187"/>
    </location>
    <ligand>
        <name>ATP</name>
        <dbReference type="ChEBI" id="CHEBI:30616"/>
    </ligand>
</feature>
<evidence type="ECO:0000256" key="12">
    <source>
        <dbReference type="ARBA" id="ARBA00022842"/>
    </source>
</evidence>
<dbReference type="InterPro" id="IPR011095">
    <property type="entry name" value="Dala_Dala_lig_C"/>
</dbReference>
<comment type="subcellular location">
    <subcellularLocation>
        <location evidence="3 22">Cytoplasm</location>
    </subcellularLocation>
</comment>
<evidence type="ECO:0000256" key="5">
    <source>
        <dbReference type="ARBA" id="ARBA00010871"/>
    </source>
</evidence>
<evidence type="ECO:0000256" key="26">
    <source>
        <dbReference type="PROSITE-ProRule" id="PRU00409"/>
    </source>
</evidence>
<evidence type="ECO:0000256" key="11">
    <source>
        <dbReference type="ARBA" id="ARBA00022840"/>
    </source>
</evidence>
<dbReference type="InterPro" id="IPR011127">
    <property type="entry name" value="Dala_Dala_lig_N"/>
</dbReference>
<keyword evidence="11 26" id="KW-0067">ATP-binding</keyword>
<comment type="similarity">
    <text evidence="5 22">Belongs to the D-alanine--D-alanine ligase family.</text>
</comment>
<keyword evidence="15 25" id="KW-0464">Manganese</keyword>
<evidence type="ECO:0000256" key="24">
    <source>
        <dbReference type="PIRSR" id="PIRSR039102-2"/>
    </source>
</evidence>
<dbReference type="GO" id="GO:0009252">
    <property type="term" value="P:peptidoglycan biosynthetic process"/>
    <property type="evidence" value="ECO:0007669"/>
    <property type="project" value="UniProtKB-UniRule"/>
</dbReference>
<reference evidence="28 29" key="1">
    <citation type="submission" date="2014-02" db="EMBL/GenBank/DDBJ databases">
        <title>Draft genome sequence of Lysinibacillus massiliensis CCUG 49529.</title>
        <authorList>
            <person name="Zhang F."/>
            <person name="Wang G."/>
            <person name="Zhang L."/>
        </authorList>
    </citation>
    <scope>NUCLEOTIDE SEQUENCE [LARGE SCALE GENOMIC DNA]</scope>
    <source>
        <strain evidence="28 29">CCUG 49529</strain>
    </source>
</reference>
<evidence type="ECO:0000256" key="4">
    <source>
        <dbReference type="ARBA" id="ARBA00004752"/>
    </source>
</evidence>
<feature type="domain" description="ATP-grasp" evidence="27">
    <location>
        <begin position="137"/>
        <end position="342"/>
    </location>
</feature>
<dbReference type="UniPathway" id="UPA00219"/>
<comment type="pathway">
    <text evidence="18">Glycan biosynthesis.</text>
</comment>
<dbReference type="NCBIfam" id="NF002526">
    <property type="entry name" value="PRK01966.1-2"/>
    <property type="match status" value="1"/>
</dbReference>
<evidence type="ECO:0000256" key="22">
    <source>
        <dbReference type="HAMAP-Rule" id="MF_00047"/>
    </source>
</evidence>
<dbReference type="PROSITE" id="PS50975">
    <property type="entry name" value="ATP_GRASP"/>
    <property type="match status" value="1"/>
</dbReference>
<evidence type="ECO:0000256" key="13">
    <source>
        <dbReference type="ARBA" id="ARBA00022960"/>
    </source>
</evidence>
<dbReference type="GO" id="GO:0008360">
    <property type="term" value="P:regulation of cell shape"/>
    <property type="evidence" value="ECO:0007669"/>
    <property type="project" value="UniProtKB-KW"/>
</dbReference>
<keyword evidence="7 22" id="KW-0963">Cytoplasm</keyword>
<dbReference type="PANTHER" id="PTHR23132:SF25">
    <property type="entry name" value="D-ALANINE--D-ALANINE LIGASE A"/>
    <property type="match status" value="1"/>
</dbReference>
<evidence type="ECO:0000313" key="29">
    <source>
        <dbReference type="Proteomes" id="UP000030595"/>
    </source>
</evidence>
<dbReference type="NCBIfam" id="NF002528">
    <property type="entry name" value="PRK01966.1-4"/>
    <property type="match status" value="1"/>
</dbReference>
<dbReference type="GO" id="GO:0005829">
    <property type="term" value="C:cytosol"/>
    <property type="evidence" value="ECO:0007669"/>
    <property type="project" value="TreeGrafter"/>
</dbReference>
<protein>
    <recommendedName>
        <fullName evidence="19 22">D-alanine--D-alanine ligase</fullName>
        <ecNumber evidence="6 22">6.3.2.4</ecNumber>
    </recommendedName>
    <alternativeName>
        <fullName evidence="21 22">D-Ala-D-Ala ligase</fullName>
    </alternativeName>
    <alternativeName>
        <fullName evidence="20 22">D-alanylalanine synthetase</fullName>
    </alternativeName>
</protein>
<comment type="cofactor">
    <cofactor evidence="25">
        <name>Mg(2+)</name>
        <dbReference type="ChEBI" id="CHEBI:18420"/>
    </cofactor>
    <cofactor evidence="25">
        <name>Mn(2+)</name>
        <dbReference type="ChEBI" id="CHEBI:29035"/>
    </cofactor>
    <text evidence="25">Binds 2 magnesium or manganese ions per subunit.</text>
</comment>
<dbReference type="NCBIfam" id="NF002378">
    <property type="entry name" value="PRK01372.1"/>
    <property type="match status" value="1"/>
</dbReference>
<feature type="binding site" evidence="25">
    <location>
        <position position="309"/>
    </location>
    <ligand>
        <name>Mg(2+)</name>
        <dbReference type="ChEBI" id="CHEBI:18420"/>
        <label>2</label>
    </ligand>
</feature>
<feature type="active site" evidence="23">
    <location>
        <position position="186"/>
    </location>
</feature>
<dbReference type="InterPro" id="IPR011761">
    <property type="entry name" value="ATP-grasp"/>
</dbReference>
<dbReference type="GO" id="GO:0005524">
    <property type="term" value="F:ATP binding"/>
    <property type="evidence" value="ECO:0007669"/>
    <property type="project" value="UniProtKB-UniRule"/>
</dbReference>
<comment type="caution">
    <text evidence="28">The sequence shown here is derived from an EMBL/GenBank/DDBJ whole genome shotgun (WGS) entry which is preliminary data.</text>
</comment>
<gene>
    <name evidence="22 28" type="primary">ddl</name>
    <name evidence="28" type="ORF">CD30_04415</name>
</gene>
<feature type="binding site" evidence="24">
    <location>
        <begin position="216"/>
        <end position="223"/>
    </location>
    <ligand>
        <name>ATP</name>
        <dbReference type="ChEBI" id="CHEBI:30616"/>
    </ligand>
</feature>
<proteinExistence type="inferred from homology"/>
<sequence length="359" mass="40337">MKKRIGLLYGGKSAEHEVSLSTAFAVLKAIDFEKYDVQPIYITLDGEWCKGPQLSAPVSSIDELEFKNTSETQPNNILRFILDENNTQMEYDVIFPLLHGTNGEDGTVQGLLEVLNLPYVGNGVLASAAGMDKVVMKQLFEIAGLNQVSYVHFLRKEWEQNQSAIVNKCENELPWPMFVKPANLGSSVGINKANNKEELINAINVALKYDRKIIVEQGIVAREIEMGVLGNDDPKVSVPGEIKPNTEFYDYESKYKDNSTSLIIPAKITSEVHSTMKDMAIRAFKILDCAGLVRSDFFVTENNEVFINEVNTMPGFTPVSMYPLLWQNSGVSYSELIDQLIDLAVERYEEKQILQYNKD</sequence>
<evidence type="ECO:0000256" key="10">
    <source>
        <dbReference type="ARBA" id="ARBA00022741"/>
    </source>
</evidence>
<dbReference type="EC" id="6.3.2.4" evidence="6 22"/>
<keyword evidence="12 25" id="KW-0460">Magnesium</keyword>
<keyword evidence="29" id="KW-1185">Reference proteome</keyword>
<evidence type="ECO:0000256" key="14">
    <source>
        <dbReference type="ARBA" id="ARBA00022984"/>
    </source>
</evidence>
<feature type="binding site" evidence="24">
    <location>
        <begin position="178"/>
        <end position="180"/>
    </location>
    <ligand>
        <name>ATP</name>
        <dbReference type="ChEBI" id="CHEBI:30616"/>
    </ligand>
</feature>
<keyword evidence="8 22" id="KW-0436">Ligase</keyword>
<dbReference type="InterPro" id="IPR005905">
    <property type="entry name" value="D_ala_D_ala"/>
</dbReference>
<evidence type="ECO:0000256" key="1">
    <source>
        <dbReference type="ARBA" id="ARBA00001936"/>
    </source>
</evidence>
<dbReference type="FunFam" id="3.30.470.20:FF:000008">
    <property type="entry name" value="D-alanine--D-alanine ligase"/>
    <property type="match status" value="1"/>
</dbReference>
<dbReference type="GO" id="GO:0046872">
    <property type="term" value="F:metal ion binding"/>
    <property type="evidence" value="ECO:0007669"/>
    <property type="project" value="UniProtKB-KW"/>
</dbReference>
<evidence type="ECO:0000256" key="19">
    <source>
        <dbReference type="ARBA" id="ARBA00068427"/>
    </source>
</evidence>
<dbReference type="eggNOG" id="COG1181">
    <property type="taxonomic scope" value="Bacteria"/>
</dbReference>
<dbReference type="EMBL" id="JPVQ01000004">
    <property type="protein sequence ID" value="KGR91825.1"/>
    <property type="molecule type" value="Genomic_DNA"/>
</dbReference>
<dbReference type="SUPFAM" id="SSF56059">
    <property type="entry name" value="Glutathione synthetase ATP-binding domain-like"/>
    <property type="match status" value="1"/>
</dbReference>
<keyword evidence="14 22" id="KW-0573">Peptidoglycan synthesis</keyword>
<feature type="binding site" evidence="25">
    <location>
        <position position="309"/>
    </location>
    <ligand>
        <name>Mg(2+)</name>
        <dbReference type="ChEBI" id="CHEBI:18420"/>
        <label>1</label>
    </ligand>
</feature>
<evidence type="ECO:0000256" key="21">
    <source>
        <dbReference type="ARBA" id="ARBA00077154"/>
    </source>
</evidence>
<dbReference type="HAMAP" id="MF_00047">
    <property type="entry name" value="Dala_Dala_lig"/>
    <property type="match status" value="1"/>
</dbReference>
<evidence type="ECO:0000256" key="6">
    <source>
        <dbReference type="ARBA" id="ARBA00012216"/>
    </source>
</evidence>
<feature type="binding site" evidence="24">
    <location>
        <position position="133"/>
    </location>
    <ligand>
        <name>ATP</name>
        <dbReference type="ChEBI" id="CHEBI:30616"/>
    </ligand>
</feature>